<keyword evidence="4 6" id="KW-1133">Transmembrane helix</keyword>
<dbReference type="EMBL" id="UINC01001507">
    <property type="protein sequence ID" value="SUZ82444.1"/>
    <property type="molecule type" value="Genomic_DNA"/>
</dbReference>
<dbReference type="PANTHER" id="PTHR30589">
    <property type="entry name" value="PROLIPOPROTEIN DIACYLGLYCERYL TRANSFERASE"/>
    <property type="match status" value="1"/>
</dbReference>
<keyword evidence="3 6" id="KW-0812">Transmembrane</keyword>
<accession>A0A381QU25</accession>
<evidence type="ECO:0000256" key="2">
    <source>
        <dbReference type="ARBA" id="ARBA00022679"/>
    </source>
</evidence>
<keyword evidence="2" id="KW-0808">Transferase</keyword>
<feature type="transmembrane region" description="Helical" evidence="6">
    <location>
        <begin position="60"/>
        <end position="85"/>
    </location>
</feature>
<dbReference type="PANTHER" id="PTHR30589:SF0">
    <property type="entry name" value="PHOSPHATIDYLGLYCEROL--PROLIPOPROTEIN DIACYLGLYCERYL TRANSFERASE"/>
    <property type="match status" value="1"/>
</dbReference>
<gene>
    <name evidence="7" type="ORF">METZ01_LOCUS35298</name>
</gene>
<evidence type="ECO:0000256" key="1">
    <source>
        <dbReference type="ARBA" id="ARBA00022475"/>
    </source>
</evidence>
<evidence type="ECO:0000313" key="7">
    <source>
        <dbReference type="EMBL" id="SUZ82444.1"/>
    </source>
</evidence>
<feature type="transmembrane region" description="Helical" evidence="6">
    <location>
        <begin position="92"/>
        <end position="118"/>
    </location>
</feature>
<evidence type="ECO:0000256" key="3">
    <source>
        <dbReference type="ARBA" id="ARBA00022692"/>
    </source>
</evidence>
<dbReference type="InterPro" id="IPR001640">
    <property type="entry name" value="Lgt"/>
</dbReference>
<dbReference type="Pfam" id="PF01790">
    <property type="entry name" value="LGT"/>
    <property type="match status" value="1"/>
</dbReference>
<proteinExistence type="predicted"/>
<reference evidence="7" key="1">
    <citation type="submission" date="2018-05" db="EMBL/GenBank/DDBJ databases">
        <authorList>
            <person name="Lanie J.A."/>
            <person name="Ng W.-L."/>
            <person name="Kazmierczak K.M."/>
            <person name="Andrzejewski T.M."/>
            <person name="Davidsen T.M."/>
            <person name="Wayne K.J."/>
            <person name="Tettelin H."/>
            <person name="Glass J.I."/>
            <person name="Rusch D."/>
            <person name="Podicherti R."/>
            <person name="Tsui H.-C.T."/>
            <person name="Winkler M.E."/>
        </authorList>
    </citation>
    <scope>NUCLEOTIDE SEQUENCE</scope>
</reference>
<protein>
    <recommendedName>
        <fullName evidence="8">Prolipoprotein diacylglyceryl transferase</fullName>
    </recommendedName>
</protein>
<dbReference type="AlphaFoldDB" id="A0A381QU25"/>
<organism evidence="7">
    <name type="scientific">marine metagenome</name>
    <dbReference type="NCBI Taxonomy" id="408172"/>
    <lineage>
        <taxon>unclassified sequences</taxon>
        <taxon>metagenomes</taxon>
        <taxon>ecological metagenomes</taxon>
    </lineage>
</organism>
<dbReference type="GO" id="GO:0005886">
    <property type="term" value="C:plasma membrane"/>
    <property type="evidence" value="ECO:0007669"/>
    <property type="project" value="InterPro"/>
</dbReference>
<evidence type="ECO:0000256" key="4">
    <source>
        <dbReference type="ARBA" id="ARBA00022989"/>
    </source>
</evidence>
<feature type="transmembrane region" description="Helical" evidence="6">
    <location>
        <begin position="30"/>
        <end position="48"/>
    </location>
</feature>
<dbReference type="GO" id="GO:0008961">
    <property type="term" value="F:phosphatidylglycerol-prolipoprotein diacylglyceryl transferase activity"/>
    <property type="evidence" value="ECO:0007669"/>
    <property type="project" value="InterPro"/>
</dbReference>
<keyword evidence="1" id="KW-1003">Cell membrane</keyword>
<evidence type="ECO:0000256" key="5">
    <source>
        <dbReference type="ARBA" id="ARBA00023136"/>
    </source>
</evidence>
<keyword evidence="5 6" id="KW-0472">Membrane</keyword>
<dbReference type="GO" id="GO:0042158">
    <property type="term" value="P:lipoprotein biosynthetic process"/>
    <property type="evidence" value="ECO:0007669"/>
    <property type="project" value="InterPro"/>
</dbReference>
<evidence type="ECO:0000256" key="6">
    <source>
        <dbReference type="SAM" id="Phobius"/>
    </source>
</evidence>
<name>A0A381QU25_9ZZZZ</name>
<feature type="transmembrane region" description="Helical" evidence="6">
    <location>
        <begin position="199"/>
        <end position="221"/>
    </location>
</feature>
<evidence type="ECO:0008006" key="8">
    <source>
        <dbReference type="Google" id="ProtNLM"/>
    </source>
</evidence>
<sequence length="238" mass="26061">MLMVAFMVDYYLLTKELKRLGKDPEMAGDAVFWAAIGGIVGSKIYYMAENFRAFSADPLGMIFSGSGLVFFGGLAGGMLAVTFYIKKKNEPWLAWADMVSPLLILGYAIGRIGCFLVGDDYGVVTDLPWGMTFPKGAPPTLVPVHPTQVYETVMGIGIFAILWKLRTVPWPHGRRFALYLMLAGTERLLIEFIRTNNEYLLGLSGAQIISICMFIIGITLINKLGKASHDDSAAGAET</sequence>